<dbReference type="AlphaFoldDB" id="A0A2P2K3E7"/>
<name>A0A2P2K3E7_RHIMU</name>
<proteinExistence type="predicted"/>
<dbReference type="EMBL" id="GGEC01019762">
    <property type="protein sequence ID" value="MBX00246.1"/>
    <property type="molecule type" value="Transcribed_RNA"/>
</dbReference>
<protein>
    <submittedName>
        <fullName evidence="1">Uncharacterized protein</fullName>
    </submittedName>
</protein>
<reference evidence="1" key="1">
    <citation type="submission" date="2018-02" db="EMBL/GenBank/DDBJ databases">
        <title>Rhizophora mucronata_Transcriptome.</title>
        <authorList>
            <person name="Meera S.P."/>
            <person name="Sreeshan A."/>
            <person name="Augustine A."/>
        </authorList>
    </citation>
    <scope>NUCLEOTIDE SEQUENCE</scope>
    <source>
        <tissue evidence="1">Leaf</tissue>
    </source>
</reference>
<accession>A0A2P2K3E7</accession>
<organism evidence="1">
    <name type="scientific">Rhizophora mucronata</name>
    <name type="common">Asiatic mangrove</name>
    <dbReference type="NCBI Taxonomy" id="61149"/>
    <lineage>
        <taxon>Eukaryota</taxon>
        <taxon>Viridiplantae</taxon>
        <taxon>Streptophyta</taxon>
        <taxon>Embryophyta</taxon>
        <taxon>Tracheophyta</taxon>
        <taxon>Spermatophyta</taxon>
        <taxon>Magnoliopsida</taxon>
        <taxon>eudicotyledons</taxon>
        <taxon>Gunneridae</taxon>
        <taxon>Pentapetalae</taxon>
        <taxon>rosids</taxon>
        <taxon>fabids</taxon>
        <taxon>Malpighiales</taxon>
        <taxon>Rhizophoraceae</taxon>
        <taxon>Rhizophora</taxon>
    </lineage>
</organism>
<sequence length="53" mass="6374">MLSPQRGGHMWRNRGPTLHQPCKKWLLSRVEPNPLQLQPQDFDYCTKYWPSHN</sequence>
<evidence type="ECO:0000313" key="1">
    <source>
        <dbReference type="EMBL" id="MBX00246.1"/>
    </source>
</evidence>